<feature type="compositionally biased region" description="Low complexity" evidence="2">
    <location>
        <begin position="12"/>
        <end position="21"/>
    </location>
</feature>
<comment type="caution">
    <text evidence="4">The sequence shown here is derived from an EMBL/GenBank/DDBJ whole genome shotgun (WGS) entry which is preliminary data.</text>
</comment>
<feature type="compositionally biased region" description="Polar residues" evidence="2">
    <location>
        <begin position="538"/>
        <end position="548"/>
    </location>
</feature>
<evidence type="ECO:0000259" key="3">
    <source>
        <dbReference type="Pfam" id="PF09329"/>
    </source>
</evidence>
<feature type="compositionally biased region" description="Basic and acidic residues" evidence="2">
    <location>
        <begin position="212"/>
        <end position="230"/>
    </location>
</feature>
<feature type="region of interest" description="Disordered" evidence="2">
    <location>
        <begin position="396"/>
        <end position="416"/>
    </location>
</feature>
<feature type="domain" description="Zinc finger Mcm10/DnaG-type" evidence="3">
    <location>
        <begin position="495"/>
        <end position="540"/>
    </location>
</feature>
<dbReference type="Gene3D" id="2.40.50.140">
    <property type="entry name" value="Nucleic acid-binding proteins"/>
    <property type="match status" value="1"/>
</dbReference>
<feature type="region of interest" description="Disordered" evidence="2">
    <location>
        <begin position="538"/>
        <end position="627"/>
    </location>
</feature>
<evidence type="ECO:0000256" key="2">
    <source>
        <dbReference type="SAM" id="MobiDB-lite"/>
    </source>
</evidence>
<feature type="compositionally biased region" description="Acidic residues" evidence="2">
    <location>
        <begin position="744"/>
        <end position="756"/>
    </location>
</feature>
<accession>A0ABR0RIA0</accession>
<feature type="compositionally biased region" description="Polar residues" evidence="2">
    <location>
        <begin position="255"/>
        <end position="275"/>
    </location>
</feature>
<feature type="compositionally biased region" description="Acidic residues" evidence="2">
    <location>
        <begin position="71"/>
        <end position="80"/>
    </location>
</feature>
<dbReference type="InterPro" id="IPR015408">
    <property type="entry name" value="Znf_Mcm10/DnaG"/>
</dbReference>
<feature type="compositionally biased region" description="Polar residues" evidence="2">
    <location>
        <begin position="109"/>
        <end position="124"/>
    </location>
</feature>
<feature type="compositionally biased region" description="Basic and acidic residues" evidence="2">
    <location>
        <begin position="50"/>
        <end position="62"/>
    </location>
</feature>
<gene>
    <name evidence="4" type="ORF">PMZ80_007352</name>
</gene>
<dbReference type="InterPro" id="IPR012340">
    <property type="entry name" value="NA-bd_OB-fold"/>
</dbReference>
<feature type="compositionally biased region" description="Basic and acidic residues" evidence="2">
    <location>
        <begin position="241"/>
        <end position="250"/>
    </location>
</feature>
<evidence type="ECO:0000256" key="1">
    <source>
        <dbReference type="ARBA" id="ARBA00009679"/>
    </source>
</evidence>
<dbReference type="EMBL" id="JAVHJV010000009">
    <property type="protein sequence ID" value="KAK5939934.1"/>
    <property type="molecule type" value="Genomic_DNA"/>
</dbReference>
<comment type="similarity">
    <text evidence="1">Belongs to the MCM10 family.</text>
</comment>
<name>A0ABR0RIA0_9EURO</name>
<dbReference type="PANTHER" id="PTHR13454">
    <property type="entry name" value="PROTEIN MCM10 HOMOLOG"/>
    <property type="match status" value="1"/>
</dbReference>
<dbReference type="Pfam" id="PF09329">
    <property type="entry name" value="zf-primase"/>
    <property type="match status" value="1"/>
</dbReference>
<dbReference type="RefSeq" id="XP_064728024.1">
    <property type="nucleotide sequence ID" value="XM_064875760.1"/>
</dbReference>
<dbReference type="PANTHER" id="PTHR13454:SF11">
    <property type="entry name" value="PROTEIN MCM10 HOMOLOG"/>
    <property type="match status" value="1"/>
</dbReference>
<feature type="region of interest" description="Disordered" evidence="2">
    <location>
        <begin position="1"/>
        <end position="80"/>
    </location>
</feature>
<feature type="compositionally biased region" description="Low complexity" evidence="2">
    <location>
        <begin position="189"/>
        <end position="211"/>
    </location>
</feature>
<dbReference type="GeneID" id="90000801"/>
<dbReference type="InterPro" id="IPR040184">
    <property type="entry name" value="Mcm10"/>
</dbReference>
<keyword evidence="5" id="KW-1185">Reference proteome</keyword>
<feature type="compositionally biased region" description="Polar residues" evidence="2">
    <location>
        <begin position="584"/>
        <end position="604"/>
    </location>
</feature>
<organism evidence="4 5">
    <name type="scientific">Knufia obscura</name>
    <dbReference type="NCBI Taxonomy" id="1635080"/>
    <lineage>
        <taxon>Eukaryota</taxon>
        <taxon>Fungi</taxon>
        <taxon>Dikarya</taxon>
        <taxon>Ascomycota</taxon>
        <taxon>Pezizomycotina</taxon>
        <taxon>Eurotiomycetes</taxon>
        <taxon>Chaetothyriomycetidae</taxon>
        <taxon>Chaetothyriales</taxon>
        <taxon>Trichomeriaceae</taxon>
        <taxon>Knufia</taxon>
    </lineage>
</organism>
<proteinExistence type="inferred from homology"/>
<protein>
    <recommendedName>
        <fullName evidence="3">Zinc finger Mcm10/DnaG-type domain-containing protein</fullName>
    </recommendedName>
</protein>
<feature type="compositionally biased region" description="Low complexity" evidence="2">
    <location>
        <begin position="301"/>
        <end position="317"/>
    </location>
</feature>
<feature type="region of interest" description="Disordered" evidence="2">
    <location>
        <begin position="728"/>
        <end position="756"/>
    </location>
</feature>
<reference evidence="4 5" key="1">
    <citation type="journal article" date="2023" name="Res Sq">
        <title>Genomic and morphological characterization of Knufia obscura isolated from the Mars 2020 spacecraft assembly facility.</title>
        <authorList>
            <person name="Chander A.M."/>
            <person name="Teixeira M.M."/>
            <person name="Singh N.K."/>
            <person name="Williams M.P."/>
            <person name="Parker C.W."/>
            <person name="Leo P."/>
            <person name="Stajich J.E."/>
            <person name="Torok T."/>
            <person name="Tighe S."/>
            <person name="Mason C.E."/>
            <person name="Venkateswaran K."/>
        </authorList>
    </citation>
    <scope>NUCLEOTIDE SEQUENCE [LARGE SCALE GENOMIC DNA]</scope>
    <source>
        <strain evidence="4 5">CCFEE 5817</strain>
    </source>
</reference>
<sequence length="756" mass="83158">MTGGEQWPPKSPLKALLSSPSGRKKYREYQDLGGTSTSPNKLLGSPSLLEKLRAAREDRDHGILQPGQGQAEEDEEDEETLQLKLQAIEAKLKLKKLQQQKSKDAENVRPQSSNSAVTQPNATSARLEVALSPTKRAAAPALPKSPSRVVLGIDKGLNAADVSLRRAKTINGSPTKKRIHHVESRSTKPAFPISQSSSRSSAAAPTTATKSFSERMAETRDREQGRERKQSAVQSARSSHFRFDKKEMEGYHIASNPQSTPSASQSSHYRQVTSTSDREKNSTTGTQALKHSHSMPAIRATSPSQTSRPQSSLSSSKPDSDGKKGDPSLYEGFSNTHLSTRILPHTFLKRTLPEDQFTIYTLPKLLKSVTSPDYQIADDVTDYVIFGIIARKSGALNHKPKPSDTNTTSSADWEKKWNDGTSNKQKFIILTLTDLKWTIDLFLFDTAVPRYHRLTPGTLVAILNPAIMPPKKGRENTGAFNLAIHDGEDQILEIGTAKHLSYCSAKKRDGSACGDWVDGSKTSICEFHLNAQLTRTRSKRSGINNMTSFGADRDPQQEKSQSQRRRGFDHESQSFYYAVGGTKPNKTQEQRWSFAPTGNSSLSTAKLLDSNPGDDPFIAEGQMAQRDKQDRMRKRMAAMQKEHEIAKRLGKISAGAGAEYMRQRTGDPNEKGVAFDANSMSSRGVTKADIMADRPGESKKRAADSVRLSPVKKRTRFVTEKGIRVAGRESLGGAGVGRGRGEVHDEDDDDDDLDIV</sequence>
<feature type="region of interest" description="Disordered" evidence="2">
    <location>
        <begin position="96"/>
        <end position="331"/>
    </location>
</feature>
<evidence type="ECO:0000313" key="4">
    <source>
        <dbReference type="EMBL" id="KAK5939934.1"/>
    </source>
</evidence>
<dbReference type="Proteomes" id="UP001334248">
    <property type="component" value="Unassembled WGS sequence"/>
</dbReference>
<evidence type="ECO:0000313" key="5">
    <source>
        <dbReference type="Proteomes" id="UP001334248"/>
    </source>
</evidence>